<dbReference type="GeneID" id="80398054"/>
<proteinExistence type="predicted"/>
<dbReference type="Proteomes" id="UP000681723">
    <property type="component" value="Segment"/>
</dbReference>
<reference evidence="2" key="1">
    <citation type="submission" date="2020-09" db="EMBL/GenBank/DDBJ databases">
        <title>Leviviricetes taxonomy.</title>
        <authorList>
            <person name="Stockdale S.R."/>
            <person name="Callanan J."/>
            <person name="Adriaenssens E.M."/>
            <person name="Kuhn J.H."/>
            <person name="Rumnieks J."/>
            <person name="Shkoporov A."/>
            <person name="Draper L.A."/>
            <person name="Ross P."/>
            <person name="Hill C."/>
        </authorList>
    </citation>
    <scope>NUCLEOTIDE SEQUENCE</scope>
</reference>
<keyword evidence="3" id="KW-1185">Reference proteome</keyword>
<dbReference type="RefSeq" id="YP_010769124.1">
    <property type="nucleotide sequence ID" value="NC_073885.1"/>
</dbReference>
<evidence type="ECO:0000256" key="1">
    <source>
        <dbReference type="SAM" id="MobiDB-lite"/>
    </source>
</evidence>
<accession>A0A8S5L005</accession>
<gene>
    <name evidence="2" type="primary">SRR5208572_1_1</name>
</gene>
<sequence>RNRAHFNRPYGRGPPGPVLSTSVEHKGSSWDLVFMILWGGKESETLFP</sequence>
<evidence type="ECO:0000313" key="2">
    <source>
        <dbReference type="EMBL" id="DAD50775.1"/>
    </source>
</evidence>
<name>A0A8S5L005_9VIRU</name>
<evidence type="ECO:0000313" key="3">
    <source>
        <dbReference type="Proteomes" id="UP000681723"/>
    </source>
</evidence>
<dbReference type="EMBL" id="BK013624">
    <property type="protein sequence ID" value="DAD50775.1"/>
    <property type="molecule type" value="Genomic_RNA"/>
</dbReference>
<organism evidence="2 3">
    <name type="scientific">ssRNA phage SRR5208572_1</name>
    <dbReference type="NCBI Taxonomy" id="2786384"/>
    <lineage>
        <taxon>Viruses</taxon>
        <taxon>Riboviria</taxon>
        <taxon>Orthornavirae</taxon>
        <taxon>Lenarviricota</taxon>
        <taxon>Leviviricetes</taxon>
        <taxon>Norzivirales</taxon>
        <taxon>Fiersviridae</taxon>
        <taxon>Boschuvirus</taxon>
        <taxon>Boschuvirus borborocola</taxon>
    </lineage>
</organism>
<feature type="non-terminal residue" evidence="2">
    <location>
        <position position="1"/>
    </location>
</feature>
<dbReference type="KEGG" id="vg:80398054"/>
<protein>
    <submittedName>
        <fullName evidence="2">Uncharacterized protein</fullName>
    </submittedName>
</protein>
<feature type="region of interest" description="Disordered" evidence="1">
    <location>
        <begin position="1"/>
        <end position="21"/>
    </location>
</feature>